<sequence length="103" mass="10817">MSLCFFFFLPASSGERLAGSDSRGFKMAKWRITEARLGSGVVVAASPAKETGVVVGVSFSSMHELIAEEIAAAADGAEWGGVMESVCVLGWSEADESRGREIA</sequence>
<dbReference type="Proteomes" id="UP001497516">
    <property type="component" value="Chromosome 1"/>
</dbReference>
<protein>
    <recommendedName>
        <fullName evidence="3">Secreted protein</fullName>
    </recommendedName>
</protein>
<accession>A0AAV2CD16</accession>
<proteinExistence type="predicted"/>
<evidence type="ECO:0000313" key="2">
    <source>
        <dbReference type="Proteomes" id="UP001497516"/>
    </source>
</evidence>
<keyword evidence="2" id="KW-1185">Reference proteome</keyword>
<dbReference type="AlphaFoldDB" id="A0AAV2CD16"/>
<evidence type="ECO:0008006" key="3">
    <source>
        <dbReference type="Google" id="ProtNLM"/>
    </source>
</evidence>
<organism evidence="1 2">
    <name type="scientific">Linum trigynum</name>
    <dbReference type="NCBI Taxonomy" id="586398"/>
    <lineage>
        <taxon>Eukaryota</taxon>
        <taxon>Viridiplantae</taxon>
        <taxon>Streptophyta</taxon>
        <taxon>Embryophyta</taxon>
        <taxon>Tracheophyta</taxon>
        <taxon>Spermatophyta</taxon>
        <taxon>Magnoliopsida</taxon>
        <taxon>eudicotyledons</taxon>
        <taxon>Gunneridae</taxon>
        <taxon>Pentapetalae</taxon>
        <taxon>rosids</taxon>
        <taxon>fabids</taxon>
        <taxon>Malpighiales</taxon>
        <taxon>Linaceae</taxon>
        <taxon>Linum</taxon>
    </lineage>
</organism>
<reference evidence="1 2" key="1">
    <citation type="submission" date="2024-04" db="EMBL/GenBank/DDBJ databases">
        <authorList>
            <person name="Fracassetti M."/>
        </authorList>
    </citation>
    <scope>NUCLEOTIDE SEQUENCE [LARGE SCALE GENOMIC DNA]</scope>
</reference>
<dbReference type="EMBL" id="OZ034813">
    <property type="protein sequence ID" value="CAL1354071.1"/>
    <property type="molecule type" value="Genomic_DNA"/>
</dbReference>
<name>A0AAV2CD16_9ROSI</name>
<evidence type="ECO:0000313" key="1">
    <source>
        <dbReference type="EMBL" id="CAL1354071.1"/>
    </source>
</evidence>
<gene>
    <name evidence="1" type="ORF">LTRI10_LOCUS1924</name>
</gene>